<reference evidence="1 2" key="1">
    <citation type="submission" date="2016-08" db="EMBL/GenBank/DDBJ databases">
        <authorList>
            <person name="Seilhamer J.J."/>
        </authorList>
    </citation>
    <scope>NUCLEOTIDE SEQUENCE [LARGE SCALE GENOMIC DNA]</scope>
    <source>
        <strain evidence="1 2">DX4</strain>
    </source>
</reference>
<keyword evidence="2" id="KW-1185">Reference proteome</keyword>
<dbReference type="OrthoDB" id="821958at2"/>
<gene>
    <name evidence="1" type="ORF">BFS30_04810</name>
</gene>
<accession>A0A1D7QCV2</accession>
<name>A0A1D7QCV2_9SPHI</name>
<organism evidence="1 2">
    <name type="scientific">Pedobacter steynii</name>
    <dbReference type="NCBI Taxonomy" id="430522"/>
    <lineage>
        <taxon>Bacteria</taxon>
        <taxon>Pseudomonadati</taxon>
        <taxon>Bacteroidota</taxon>
        <taxon>Sphingobacteriia</taxon>
        <taxon>Sphingobacteriales</taxon>
        <taxon>Sphingobacteriaceae</taxon>
        <taxon>Pedobacter</taxon>
    </lineage>
</organism>
<dbReference type="AlphaFoldDB" id="A0A1D7QCV2"/>
<dbReference type="Proteomes" id="UP000094313">
    <property type="component" value="Chromosome"/>
</dbReference>
<evidence type="ECO:0000313" key="2">
    <source>
        <dbReference type="Proteomes" id="UP000094313"/>
    </source>
</evidence>
<proteinExistence type="predicted"/>
<evidence type="ECO:0000313" key="1">
    <source>
        <dbReference type="EMBL" id="AOM76533.1"/>
    </source>
</evidence>
<dbReference type="RefSeq" id="WP_069378229.1">
    <property type="nucleotide sequence ID" value="NZ_CP017141.1"/>
</dbReference>
<dbReference type="KEGG" id="psty:BFS30_04810"/>
<sequence length="212" mass="23215">MARNKNGILGGFSGKIGNVVGYNTYGVDRMRTLPVRTAPATIGEIKNRAKFKLIQDALNTCKELIAVGFNNYWTKTGGMRGAVSYNKMFAVKATEEAFYIDPAAFRISGGTLPGLKEIRVELESAKVLKFHWSIDSVQDASPQDQVMLLAIDLKSNIACSFIYGSFRNTGTTMLALPEDLLGKEVAVYIAVLAKDRSRQSDSQYLGTVMVGR</sequence>
<dbReference type="Pfam" id="PF19781">
    <property type="entry name" value="DUF6266"/>
    <property type="match status" value="1"/>
</dbReference>
<dbReference type="InterPro" id="IPR046233">
    <property type="entry name" value="DUF6266"/>
</dbReference>
<dbReference type="EMBL" id="CP017141">
    <property type="protein sequence ID" value="AOM76533.1"/>
    <property type="molecule type" value="Genomic_DNA"/>
</dbReference>
<protein>
    <submittedName>
        <fullName evidence="1">Uncharacterized protein</fullName>
    </submittedName>
</protein>